<feature type="compositionally biased region" description="Basic and acidic residues" evidence="2">
    <location>
        <begin position="992"/>
        <end position="1003"/>
    </location>
</feature>
<dbReference type="InterPro" id="IPR057214">
    <property type="entry name" value="DUF7892"/>
</dbReference>
<feature type="compositionally biased region" description="Polar residues" evidence="2">
    <location>
        <begin position="324"/>
        <end position="351"/>
    </location>
</feature>
<feature type="region of interest" description="Disordered" evidence="2">
    <location>
        <begin position="1175"/>
        <end position="1217"/>
    </location>
</feature>
<evidence type="ECO:0000313" key="5">
    <source>
        <dbReference type="Proteomes" id="UP000053317"/>
    </source>
</evidence>
<feature type="region of interest" description="Disordered" evidence="2">
    <location>
        <begin position="981"/>
        <end position="1003"/>
    </location>
</feature>
<keyword evidence="5" id="KW-1185">Reference proteome</keyword>
<feature type="compositionally biased region" description="Low complexity" evidence="2">
    <location>
        <begin position="371"/>
        <end position="384"/>
    </location>
</feature>
<dbReference type="Proteomes" id="UP000053317">
    <property type="component" value="Unassembled WGS sequence"/>
</dbReference>
<protein>
    <submittedName>
        <fullName evidence="4">Putative f-box domain containing protein</fullName>
    </submittedName>
</protein>
<evidence type="ECO:0000313" key="4">
    <source>
        <dbReference type="EMBL" id="KKY14956.1"/>
    </source>
</evidence>
<feature type="domain" description="DUF7892" evidence="3">
    <location>
        <begin position="734"/>
        <end position="901"/>
    </location>
</feature>
<comment type="caution">
    <text evidence="4">The sequence shown here is derived from an EMBL/GenBank/DDBJ whole genome shotgun (WGS) entry which is preliminary data.</text>
</comment>
<dbReference type="Pfam" id="PF25422">
    <property type="entry name" value="DUF7892"/>
    <property type="match status" value="1"/>
</dbReference>
<name>A0A0G2DXV7_PHACM</name>
<feature type="region of interest" description="Disordered" evidence="2">
    <location>
        <begin position="1"/>
        <end position="54"/>
    </location>
</feature>
<dbReference type="OrthoDB" id="2322499at2759"/>
<proteinExistence type="predicted"/>
<dbReference type="EMBL" id="LCWF01000199">
    <property type="protein sequence ID" value="KKY14956.1"/>
    <property type="molecule type" value="Genomic_DNA"/>
</dbReference>
<feature type="region of interest" description="Disordered" evidence="2">
    <location>
        <begin position="324"/>
        <end position="395"/>
    </location>
</feature>
<dbReference type="CDD" id="cd09917">
    <property type="entry name" value="F-box_SF"/>
    <property type="match status" value="1"/>
</dbReference>
<reference evidence="4 5" key="2">
    <citation type="submission" date="2015-05" db="EMBL/GenBank/DDBJ databases">
        <authorList>
            <person name="Morales-Cruz A."/>
            <person name="Amrine K.C."/>
            <person name="Cantu D."/>
        </authorList>
    </citation>
    <scope>NUCLEOTIDE SEQUENCE [LARGE SCALE GENOMIC DNA]</scope>
    <source>
        <strain evidence="4">UCRPC4</strain>
    </source>
</reference>
<evidence type="ECO:0000256" key="1">
    <source>
        <dbReference type="SAM" id="Coils"/>
    </source>
</evidence>
<sequence>MEAEQSTDSAQPLKRKRSQEDKEQNGQPDQDALAVSLQFTNGDADPGSTQNGIKRQRLGARFSRMEKYTPVKVPKDKSELPGELWQYVFTFLAPPTLQHLLAVNRHFKGLLSMDKSKAGDAPSIGGYLNLLDPNFLWSTSRRTFFPNMPRPLASRTELEMWKLLSGRLCQFCGRKPDRNDASSATRPWIGGGPALTGVRIIWPFGEMDVMFSSSIPAALLPALPFAFFTTSLDYISPVSLRTNPPPPDVSMSKYYYQSHLDEIKQKFEEVRALGGATAEEWFKGLEGTGKDRLADALRWEQWDWEGNLQRLHAFEVVKPHVCTTKSSPTTEPVQAQESQVQGQELTASSLPRPSFEAQPQGQPSAFPPAFAPLSSPAPALSPGQTQYGMGAPPPGAQPPFLSLPQKPVTTTTAMIPAAFDPYQAQQQLTRPVPMPAPIQLHVPQLRAERTIKDVNEARAQRRAEIERRCLELDPPIKPSTLVHMDAFAAAMQIPMRLTDQAWDVLKARLLSQREAAEGREQELLKQNQLLQARAEERRQQEAQLQAAKENMDRQWEAMQQPLREKLKRYADEIIQVQWSSGASITRDNCAQFAADVITYVRRRFYQLQEYEDQLIRATGQPMRHDVPGLAASRKLTLENMKWVYENKIKPFTEPYSREIFLCHGCDNSTKFYGFEGVIQHYAAKHTSLLSIGSVVVHWKADWPEDPPFDPNPSKVGPRPSFAPHLGAPGQPFGIYQVQLEELSQNARAIFDGTSSIKDFPSSVRVFVIIAHVVLRFKDRFTNEPNLALFTDALNNSSKMQPLKALKDLACKTCSSMTQDQKVEHPTNETEPGKLYTLPDLLTHFQSVHIEQAKPLGLSQMGIELPRADWKFDMIRLPPKEEIVKVVDALGLTNEKLNIIANVLPGIFPSPLPDISNREPYIEPSEVVAAPAPALPMTNAWHHDSGPTPRSQAASNIVQSKLVALPSGGLEVEVDDYPKFLDSPAQDMTQKAEPAREDEYDPHRPAYIEPTPDSYHRYDHSKHRQKDQMISIGGMGPPSGVSGPRNLNAPANQYLSERRDRPPAYEQSRQPQTLSAAEAFLNNFEPGEDRDVYEPPEQVTTFPIVQTQLQAQQGSATSLQPLKGHNNTWSGIANIGSNASFNYRSYESNQNVEMTDDATRAPQYPSIEAHSRYLHGANDSGTYVDRNTRRSTSRIEDPDRHGPGFYRPRSRSPQGAQVLPVTGGYYGVRSPGRDVDSAYATEYIARDPDFYTQREYPQNDRVQYIQDHPQQQYVGRGYQNGSSYDAPVEYIRMPARQVHETPAYYLERNPPPAPAPAPAVGRYVQYEENVIEHNGQLYRRAPIQTEAPQRQYYH</sequence>
<evidence type="ECO:0000256" key="2">
    <source>
        <dbReference type="SAM" id="MobiDB-lite"/>
    </source>
</evidence>
<feature type="compositionally biased region" description="Basic and acidic residues" evidence="2">
    <location>
        <begin position="1192"/>
        <end position="1201"/>
    </location>
</feature>
<feature type="compositionally biased region" description="Polar residues" evidence="2">
    <location>
        <begin position="1"/>
        <end position="10"/>
    </location>
</feature>
<feature type="coiled-coil region" evidence="1">
    <location>
        <begin position="506"/>
        <end position="554"/>
    </location>
</feature>
<gene>
    <name evidence="4" type="ORF">UCRPC4_g06543</name>
</gene>
<evidence type="ECO:0000259" key="3">
    <source>
        <dbReference type="Pfam" id="PF25422"/>
    </source>
</evidence>
<keyword evidence="1" id="KW-0175">Coiled coil</keyword>
<accession>A0A0G2DXV7</accession>
<organism evidence="4 5">
    <name type="scientific">Phaeomoniella chlamydospora</name>
    <name type="common">Phaeoacremonium chlamydosporum</name>
    <dbReference type="NCBI Taxonomy" id="158046"/>
    <lineage>
        <taxon>Eukaryota</taxon>
        <taxon>Fungi</taxon>
        <taxon>Dikarya</taxon>
        <taxon>Ascomycota</taxon>
        <taxon>Pezizomycotina</taxon>
        <taxon>Eurotiomycetes</taxon>
        <taxon>Chaetothyriomycetidae</taxon>
        <taxon>Phaeomoniellales</taxon>
        <taxon>Phaeomoniellaceae</taxon>
        <taxon>Phaeomoniella</taxon>
    </lineage>
</organism>
<feature type="compositionally biased region" description="Polar residues" evidence="2">
    <location>
        <begin position="37"/>
        <end position="53"/>
    </location>
</feature>
<reference evidence="4 5" key="1">
    <citation type="submission" date="2015-05" db="EMBL/GenBank/DDBJ databases">
        <title>Distinctive expansion of gene families associated with plant cell wall degradation and secondary metabolism in the genomes of grapevine trunk pathogens.</title>
        <authorList>
            <person name="Lawrence D.P."/>
            <person name="Travadon R."/>
            <person name="Rolshausen P.E."/>
            <person name="Baumgartner K."/>
        </authorList>
    </citation>
    <scope>NUCLEOTIDE SEQUENCE [LARGE SCALE GENOMIC DNA]</scope>
    <source>
        <strain evidence="4">UCRPC4</strain>
    </source>
</reference>